<organism evidence="1 2">
    <name type="scientific">Cryptolaemus montrouzieri</name>
    <dbReference type="NCBI Taxonomy" id="559131"/>
    <lineage>
        <taxon>Eukaryota</taxon>
        <taxon>Metazoa</taxon>
        <taxon>Ecdysozoa</taxon>
        <taxon>Arthropoda</taxon>
        <taxon>Hexapoda</taxon>
        <taxon>Insecta</taxon>
        <taxon>Pterygota</taxon>
        <taxon>Neoptera</taxon>
        <taxon>Endopterygota</taxon>
        <taxon>Coleoptera</taxon>
        <taxon>Polyphaga</taxon>
        <taxon>Cucujiformia</taxon>
        <taxon>Coccinelloidea</taxon>
        <taxon>Coccinellidae</taxon>
        <taxon>Scymninae</taxon>
        <taxon>Scymnini</taxon>
        <taxon>Cryptolaemus</taxon>
    </lineage>
</organism>
<comment type="caution">
    <text evidence="1">The sequence shown here is derived from an EMBL/GenBank/DDBJ whole genome shotgun (WGS) entry which is preliminary data.</text>
</comment>
<feature type="non-terminal residue" evidence="1">
    <location>
        <position position="1"/>
    </location>
</feature>
<keyword evidence="2" id="KW-1185">Reference proteome</keyword>
<dbReference type="AlphaFoldDB" id="A0ABD2NDK2"/>
<dbReference type="EMBL" id="JABFTP020000103">
    <property type="protein sequence ID" value="KAL3276853.1"/>
    <property type="molecule type" value="Genomic_DNA"/>
</dbReference>
<protein>
    <submittedName>
        <fullName evidence="1">Uncharacterized protein</fullName>
    </submittedName>
</protein>
<gene>
    <name evidence="1" type="ORF">HHI36_012216</name>
</gene>
<proteinExistence type="predicted"/>
<sequence length="84" mass="9671">YRDSSRVQLRGQFGEVERLKEVQNVHTNIWEKVNDWNWTLDINTLVANTAVNGVNIPFIYDITASQPLAATTDFLNFFDINALQ</sequence>
<name>A0ABD2NDK2_9CUCU</name>
<accession>A0ABD2NDK2</accession>
<evidence type="ECO:0000313" key="1">
    <source>
        <dbReference type="EMBL" id="KAL3276853.1"/>
    </source>
</evidence>
<reference evidence="1 2" key="1">
    <citation type="journal article" date="2021" name="BMC Biol.">
        <title>Horizontally acquired antibacterial genes associated with adaptive radiation of ladybird beetles.</title>
        <authorList>
            <person name="Li H.S."/>
            <person name="Tang X.F."/>
            <person name="Huang Y.H."/>
            <person name="Xu Z.Y."/>
            <person name="Chen M.L."/>
            <person name="Du X.Y."/>
            <person name="Qiu B.Y."/>
            <person name="Chen P.T."/>
            <person name="Zhang W."/>
            <person name="Slipinski A."/>
            <person name="Escalona H.E."/>
            <person name="Waterhouse R.M."/>
            <person name="Zwick A."/>
            <person name="Pang H."/>
        </authorList>
    </citation>
    <scope>NUCLEOTIDE SEQUENCE [LARGE SCALE GENOMIC DNA]</scope>
    <source>
        <strain evidence="1">SYSU2018</strain>
    </source>
</reference>
<dbReference type="Proteomes" id="UP001516400">
    <property type="component" value="Unassembled WGS sequence"/>
</dbReference>
<evidence type="ECO:0000313" key="2">
    <source>
        <dbReference type="Proteomes" id="UP001516400"/>
    </source>
</evidence>